<organism evidence="2 3">
    <name type="scientific">Mikania micrantha</name>
    <name type="common">bitter vine</name>
    <dbReference type="NCBI Taxonomy" id="192012"/>
    <lineage>
        <taxon>Eukaryota</taxon>
        <taxon>Viridiplantae</taxon>
        <taxon>Streptophyta</taxon>
        <taxon>Embryophyta</taxon>
        <taxon>Tracheophyta</taxon>
        <taxon>Spermatophyta</taxon>
        <taxon>Magnoliopsida</taxon>
        <taxon>eudicotyledons</taxon>
        <taxon>Gunneridae</taxon>
        <taxon>Pentapetalae</taxon>
        <taxon>asterids</taxon>
        <taxon>campanulids</taxon>
        <taxon>Asterales</taxon>
        <taxon>Asteraceae</taxon>
        <taxon>Asteroideae</taxon>
        <taxon>Heliantheae alliance</taxon>
        <taxon>Eupatorieae</taxon>
        <taxon>Mikania</taxon>
    </lineage>
</organism>
<evidence type="ECO:0000259" key="1">
    <source>
        <dbReference type="Pfam" id="PF24472"/>
    </source>
</evidence>
<dbReference type="OrthoDB" id="47172at2759"/>
<evidence type="ECO:0000313" key="2">
    <source>
        <dbReference type="EMBL" id="KAD5802656.1"/>
    </source>
</evidence>
<sequence>MGLIMGGMVLREDLDSAVRKAMERANDLRTVNGDSNPKLITDQNEINLTESGLYIYQQNNEDGNNVDIMLRRFESEKIVVRR</sequence>
<gene>
    <name evidence="2" type="ORF">E3N88_14016</name>
</gene>
<comment type="caution">
    <text evidence="2">The sequence shown here is derived from an EMBL/GenBank/DDBJ whole genome shotgun (WGS) entry which is preliminary data.</text>
</comment>
<proteinExistence type="predicted"/>
<dbReference type="Pfam" id="PF24472">
    <property type="entry name" value="ARM_KDM8_N"/>
    <property type="match status" value="1"/>
</dbReference>
<name>A0A5N6P2W1_9ASTR</name>
<dbReference type="EMBL" id="SZYD01000007">
    <property type="protein sequence ID" value="KAD5802656.1"/>
    <property type="molecule type" value="Genomic_DNA"/>
</dbReference>
<evidence type="ECO:0000313" key="3">
    <source>
        <dbReference type="Proteomes" id="UP000326396"/>
    </source>
</evidence>
<dbReference type="AlphaFoldDB" id="A0A5N6P2W1"/>
<feature type="domain" description="DM8" evidence="1">
    <location>
        <begin position="1"/>
        <end position="29"/>
    </location>
</feature>
<keyword evidence="3" id="KW-1185">Reference proteome</keyword>
<dbReference type="Proteomes" id="UP000326396">
    <property type="component" value="Linkage Group LG15"/>
</dbReference>
<accession>A0A5N6P2W1</accession>
<reference evidence="2 3" key="1">
    <citation type="submission" date="2019-05" db="EMBL/GenBank/DDBJ databases">
        <title>Mikania micrantha, genome provides insights into the molecular mechanism of rapid growth.</title>
        <authorList>
            <person name="Liu B."/>
        </authorList>
    </citation>
    <scope>NUCLEOTIDE SEQUENCE [LARGE SCALE GENOMIC DNA]</scope>
    <source>
        <strain evidence="2">NLD-2019</strain>
        <tissue evidence="2">Leaf</tissue>
    </source>
</reference>
<protein>
    <recommendedName>
        <fullName evidence="1">DM8 domain-containing protein</fullName>
    </recommendedName>
</protein>
<dbReference type="InterPro" id="IPR056520">
    <property type="entry name" value="ARM_KDM8_N"/>
</dbReference>